<keyword evidence="7" id="KW-0762">Sugar transport</keyword>
<evidence type="ECO:0000256" key="6">
    <source>
        <dbReference type="SAM" id="Phobius"/>
    </source>
</evidence>
<feature type="transmembrane region" description="Helical" evidence="6">
    <location>
        <begin position="296"/>
        <end position="317"/>
    </location>
</feature>
<evidence type="ECO:0000256" key="1">
    <source>
        <dbReference type="ARBA" id="ARBA00004651"/>
    </source>
</evidence>
<name>A0ABU0J7V3_9HYPH</name>
<evidence type="ECO:0000256" key="4">
    <source>
        <dbReference type="ARBA" id="ARBA00022989"/>
    </source>
</evidence>
<organism evidence="7 8">
    <name type="scientific">Labrys wisconsinensis</name>
    <dbReference type="NCBI Taxonomy" id="425677"/>
    <lineage>
        <taxon>Bacteria</taxon>
        <taxon>Pseudomonadati</taxon>
        <taxon>Pseudomonadota</taxon>
        <taxon>Alphaproteobacteria</taxon>
        <taxon>Hyphomicrobiales</taxon>
        <taxon>Xanthobacteraceae</taxon>
        <taxon>Labrys</taxon>
    </lineage>
</organism>
<feature type="transmembrane region" description="Helical" evidence="6">
    <location>
        <begin position="245"/>
        <end position="264"/>
    </location>
</feature>
<dbReference type="RefSeq" id="WP_307271764.1">
    <property type="nucleotide sequence ID" value="NZ_JAUSVX010000003.1"/>
</dbReference>
<reference evidence="7 8" key="1">
    <citation type="submission" date="2023-07" db="EMBL/GenBank/DDBJ databases">
        <title>Genomic Encyclopedia of Type Strains, Phase IV (KMG-IV): sequencing the most valuable type-strain genomes for metagenomic binning, comparative biology and taxonomic classification.</title>
        <authorList>
            <person name="Goeker M."/>
        </authorList>
    </citation>
    <scope>NUCLEOTIDE SEQUENCE [LARGE SCALE GENOMIC DNA]</scope>
    <source>
        <strain evidence="7 8">DSM 19619</strain>
    </source>
</reference>
<comment type="caution">
    <text evidence="7">The sequence shown here is derived from an EMBL/GenBank/DDBJ whole genome shotgun (WGS) entry which is preliminary data.</text>
</comment>
<sequence length="368" mass="38838">MRLELEKRPERSSLMALASPLIAIALTLVSAAIIFALYGKPPGQALYVYFVRPLTQFRTFQELFVKATPLVLIAVGLSLCYLSNNWNIGAEGQYIIGAACGGGVALACQGTSSGFAVAAIILAGMAGGALWALIPALLKIRFNTNEILTSLMLVYVADKLLDYLVRGPWRDPAGLNFPLTADFDNVIPVIIPHSRIHLGAALALVAVLATAFLLARTLKGFEIRLLGQAPRAGLFAGFSPRRMTIFVFLVSGALAGLAGISEAAGTMGMLQLPFASGYGFTAIIVAFLGRLNPIGILLAGLLLALSYLGGEAAQITLKVPIGITKVIQGLLLFYVLACDTLILYRFRLTRSEAQAAQASAKAAAGRSA</sequence>
<keyword evidence="4 6" id="KW-1133">Transmembrane helix</keyword>
<dbReference type="PANTHER" id="PTHR47089:SF1">
    <property type="entry name" value="GUANOSINE ABC TRANSPORTER PERMEASE PROTEIN NUPP"/>
    <property type="match status" value="1"/>
</dbReference>
<dbReference type="InterPro" id="IPR001851">
    <property type="entry name" value="ABC_transp_permease"/>
</dbReference>
<feature type="transmembrane region" description="Helical" evidence="6">
    <location>
        <begin position="196"/>
        <end position="215"/>
    </location>
</feature>
<dbReference type="EMBL" id="JAUSVX010000003">
    <property type="protein sequence ID" value="MDQ0469277.1"/>
    <property type="molecule type" value="Genomic_DNA"/>
</dbReference>
<dbReference type="Proteomes" id="UP001242480">
    <property type="component" value="Unassembled WGS sequence"/>
</dbReference>
<comment type="subcellular location">
    <subcellularLocation>
        <location evidence="1">Cell membrane</location>
        <topology evidence="1">Multi-pass membrane protein</topology>
    </subcellularLocation>
</comment>
<dbReference type="CDD" id="cd06580">
    <property type="entry name" value="TM_PBP1_transp_TpRbsC_like"/>
    <property type="match status" value="1"/>
</dbReference>
<feature type="transmembrane region" description="Helical" evidence="6">
    <location>
        <begin position="323"/>
        <end position="344"/>
    </location>
</feature>
<keyword evidence="3 6" id="KW-0812">Transmembrane</keyword>
<evidence type="ECO:0000256" key="3">
    <source>
        <dbReference type="ARBA" id="ARBA00022692"/>
    </source>
</evidence>
<protein>
    <submittedName>
        <fullName evidence="7">Simple sugar transport system permease protein</fullName>
    </submittedName>
</protein>
<keyword evidence="5 6" id="KW-0472">Membrane</keyword>
<accession>A0ABU0J7V3</accession>
<evidence type="ECO:0000256" key="2">
    <source>
        <dbReference type="ARBA" id="ARBA00022475"/>
    </source>
</evidence>
<feature type="transmembrane region" description="Helical" evidence="6">
    <location>
        <begin position="118"/>
        <end position="138"/>
    </location>
</feature>
<keyword evidence="7" id="KW-0813">Transport</keyword>
<proteinExistence type="predicted"/>
<evidence type="ECO:0000313" key="8">
    <source>
        <dbReference type="Proteomes" id="UP001242480"/>
    </source>
</evidence>
<dbReference type="Pfam" id="PF02653">
    <property type="entry name" value="BPD_transp_2"/>
    <property type="match status" value="1"/>
</dbReference>
<evidence type="ECO:0000256" key="5">
    <source>
        <dbReference type="ARBA" id="ARBA00023136"/>
    </source>
</evidence>
<feature type="transmembrane region" description="Helical" evidence="6">
    <location>
        <begin position="12"/>
        <end position="38"/>
    </location>
</feature>
<keyword evidence="8" id="KW-1185">Reference proteome</keyword>
<gene>
    <name evidence="7" type="ORF">QO011_002288</name>
</gene>
<keyword evidence="2" id="KW-1003">Cell membrane</keyword>
<dbReference type="PANTHER" id="PTHR47089">
    <property type="entry name" value="ABC TRANSPORTER, PERMEASE PROTEIN"/>
    <property type="match status" value="1"/>
</dbReference>
<feature type="transmembrane region" description="Helical" evidence="6">
    <location>
        <begin position="63"/>
        <end position="82"/>
    </location>
</feature>
<evidence type="ECO:0000313" key="7">
    <source>
        <dbReference type="EMBL" id="MDQ0469277.1"/>
    </source>
</evidence>
<feature type="transmembrane region" description="Helical" evidence="6">
    <location>
        <begin position="270"/>
        <end position="289"/>
    </location>
</feature>